<organism evidence="1 2">
    <name type="scientific">Mytilus edulis</name>
    <name type="common">Blue mussel</name>
    <dbReference type="NCBI Taxonomy" id="6550"/>
    <lineage>
        <taxon>Eukaryota</taxon>
        <taxon>Metazoa</taxon>
        <taxon>Spiralia</taxon>
        <taxon>Lophotrochozoa</taxon>
        <taxon>Mollusca</taxon>
        <taxon>Bivalvia</taxon>
        <taxon>Autobranchia</taxon>
        <taxon>Pteriomorphia</taxon>
        <taxon>Mytilida</taxon>
        <taxon>Mytiloidea</taxon>
        <taxon>Mytilidae</taxon>
        <taxon>Mytilinae</taxon>
        <taxon>Mytilus</taxon>
    </lineage>
</organism>
<dbReference type="EMBL" id="CAJPWZ010000880">
    <property type="protein sequence ID" value="CAG2202184.1"/>
    <property type="molecule type" value="Genomic_DNA"/>
</dbReference>
<name>A0A8S3R4S8_MYTED</name>
<keyword evidence="2" id="KW-1185">Reference proteome</keyword>
<comment type="caution">
    <text evidence="1">The sequence shown here is derived from an EMBL/GenBank/DDBJ whole genome shotgun (WGS) entry which is preliminary data.</text>
</comment>
<sequence length="572" mass="65451">MCIPEDTKCHSRKRNKERTLTTYLNYHSAKTVIDFPYERSNLKRRLELRTKDGDSLSVKLARDCYVLKIASTGSFVNELNDVLTNKSTKTNTVNENSNLNDFPNVANLNINENISRIDRDLITLKGEYIQDSEFLNKAVTTISENNTKLNNVTTKHTSRLQNLQNQMNIIRDGKILKNHSLLEERLNAVENRLSEKSNLTSDVTQLSQLVSDLANFLADLKQGQQQHVKDITQMKASIKDLRQDVRNDSLRINTITDRRMTGVCALKAKVELINEKLKDNDPAYEHLETLVASCSKSVSDLKKKTSNANRKTLNSNDMPQSEQVETILNKSKTEMTGKLQNDPILQKIPAHVANDANMIDSKYKIYAKSVDELLPTTQKCSNYRKGVALLVSSNINRYVVHEIDVDSDRIIDSLPFKPENVNILDDHGLNLSDHFPIICTFNLGDSLTRPNLSTSSTNIAWNKALSNSSLTDYAFAVSQNLWTVDTNQTDIEKYYSEIVNSLVLAAGDTLPIVKHKRHLKPYWNDHLTELHDYMIQRRNVWISEHRPRGEEYESYLSYKNSKNCFRNELRRV</sequence>
<accession>A0A8S3R4S8</accession>
<dbReference type="OrthoDB" id="6090099at2759"/>
<dbReference type="Proteomes" id="UP000683360">
    <property type="component" value="Unassembled WGS sequence"/>
</dbReference>
<evidence type="ECO:0008006" key="3">
    <source>
        <dbReference type="Google" id="ProtNLM"/>
    </source>
</evidence>
<protein>
    <recommendedName>
        <fullName evidence="3">Endonuclease/exonuclease/phosphatase domain-containing protein</fullName>
    </recommendedName>
</protein>
<proteinExistence type="predicted"/>
<evidence type="ECO:0000313" key="2">
    <source>
        <dbReference type="Proteomes" id="UP000683360"/>
    </source>
</evidence>
<dbReference type="AlphaFoldDB" id="A0A8S3R4S8"/>
<evidence type="ECO:0000313" key="1">
    <source>
        <dbReference type="EMBL" id="CAG2202184.1"/>
    </source>
</evidence>
<gene>
    <name evidence="1" type="ORF">MEDL_16765</name>
</gene>
<reference evidence="1" key="1">
    <citation type="submission" date="2021-03" db="EMBL/GenBank/DDBJ databases">
        <authorList>
            <person name="Bekaert M."/>
        </authorList>
    </citation>
    <scope>NUCLEOTIDE SEQUENCE</scope>
</reference>